<keyword evidence="1" id="KW-0880">Kelch repeat</keyword>
<proteinExistence type="predicted"/>
<organism evidence="3 5">
    <name type="scientific">Didymodactylos carnosus</name>
    <dbReference type="NCBI Taxonomy" id="1234261"/>
    <lineage>
        <taxon>Eukaryota</taxon>
        <taxon>Metazoa</taxon>
        <taxon>Spiralia</taxon>
        <taxon>Gnathifera</taxon>
        <taxon>Rotifera</taxon>
        <taxon>Eurotatoria</taxon>
        <taxon>Bdelloidea</taxon>
        <taxon>Philodinida</taxon>
        <taxon>Philodinidae</taxon>
        <taxon>Didymodactylos</taxon>
    </lineage>
</organism>
<evidence type="ECO:0000313" key="4">
    <source>
        <dbReference type="EMBL" id="CAF4057742.1"/>
    </source>
</evidence>
<protein>
    <submittedName>
        <fullName evidence="3">Uncharacterized protein</fullName>
    </submittedName>
</protein>
<feature type="region of interest" description="Disordered" evidence="2">
    <location>
        <begin position="1"/>
        <end position="71"/>
    </location>
</feature>
<dbReference type="Pfam" id="PF01344">
    <property type="entry name" value="Kelch_1"/>
    <property type="match status" value="2"/>
</dbReference>
<dbReference type="InterPro" id="IPR011043">
    <property type="entry name" value="Gal_Oxase/kelch_b-propeller"/>
</dbReference>
<sequence>MGSSTRAAQVTQPRPTTTRAGQVTQARPTTVQPAQVTQPSPSSKLNMKRTRAAQVTQPRPTTTQPAQVTQPAQITLPSPLWVSTGSMTTPRQLPTLTLLKSSKVIVTGGYTGGSNNGFTATCEIFDQSTGQWSPTASMATARYYHRATLLDSGSVLVSGGITLSSYTASCEIYDPLTSQWSPTGTMAANRRSHTATLLNSGKVLVAGGEGGSSGADTASCEIYDPLTGQWSPTGAMTTVRHYHTATLLSSGKVLVTGGQDEVNAQNTVNTFASCEIYDPLTGQWSPTGSMTTARVFHTATLLQSGKVIVTGGGPLSPVNSGLPSVATASCEIYDPLTGQWSPTASMATTRAQHTATLFNSGKVIVAGGRITSSNLVGSSEIYDPLTGQWSPTASMITPRWNYAATLLNTGDVLAAGGQAASGVTATCEIYYP</sequence>
<comment type="caution">
    <text evidence="3">The sequence shown here is derived from an EMBL/GenBank/DDBJ whole genome shotgun (WGS) entry which is preliminary data.</text>
</comment>
<dbReference type="Gene3D" id="2.130.10.80">
    <property type="entry name" value="Galactose oxidase/kelch, beta-propeller"/>
    <property type="match status" value="5"/>
</dbReference>
<dbReference type="PANTHER" id="PTHR45632">
    <property type="entry name" value="LD33804P"/>
    <property type="match status" value="1"/>
</dbReference>
<dbReference type="AlphaFoldDB" id="A0A8S2EVB6"/>
<dbReference type="PANTHER" id="PTHR45632:SF26">
    <property type="entry name" value="BTB DOMAIN-CONTAINING PROTEIN"/>
    <property type="match status" value="1"/>
</dbReference>
<evidence type="ECO:0000256" key="1">
    <source>
        <dbReference type="ARBA" id="ARBA00022441"/>
    </source>
</evidence>
<dbReference type="Pfam" id="PF24681">
    <property type="entry name" value="Kelch_KLHDC2_KLHL20_DRC7"/>
    <property type="match status" value="1"/>
</dbReference>
<accession>A0A8S2EVB6</accession>
<dbReference type="Proteomes" id="UP000677228">
    <property type="component" value="Unassembled WGS sequence"/>
</dbReference>
<dbReference type="SUPFAM" id="SSF50965">
    <property type="entry name" value="Galactose oxidase, central domain"/>
    <property type="match status" value="1"/>
</dbReference>
<dbReference type="EMBL" id="CAJOBA010038261">
    <property type="protein sequence ID" value="CAF4057742.1"/>
    <property type="molecule type" value="Genomic_DNA"/>
</dbReference>
<name>A0A8S2EVB6_9BILA</name>
<dbReference type="Proteomes" id="UP000682733">
    <property type="component" value="Unassembled WGS sequence"/>
</dbReference>
<dbReference type="SMART" id="SM00612">
    <property type="entry name" value="Kelch"/>
    <property type="match status" value="6"/>
</dbReference>
<dbReference type="EMBL" id="CAJNOK010016709">
    <property type="protein sequence ID" value="CAF1250194.1"/>
    <property type="molecule type" value="Genomic_DNA"/>
</dbReference>
<evidence type="ECO:0000256" key="2">
    <source>
        <dbReference type="SAM" id="MobiDB-lite"/>
    </source>
</evidence>
<dbReference type="SUPFAM" id="SSF117281">
    <property type="entry name" value="Kelch motif"/>
    <property type="match status" value="1"/>
</dbReference>
<evidence type="ECO:0000313" key="3">
    <source>
        <dbReference type="EMBL" id="CAF1250194.1"/>
    </source>
</evidence>
<dbReference type="InterPro" id="IPR015915">
    <property type="entry name" value="Kelch-typ_b-propeller"/>
</dbReference>
<evidence type="ECO:0000313" key="5">
    <source>
        <dbReference type="Proteomes" id="UP000677228"/>
    </source>
</evidence>
<reference evidence="3" key="1">
    <citation type="submission" date="2021-02" db="EMBL/GenBank/DDBJ databases">
        <authorList>
            <person name="Nowell W R."/>
        </authorList>
    </citation>
    <scope>NUCLEOTIDE SEQUENCE</scope>
</reference>
<dbReference type="InterPro" id="IPR006652">
    <property type="entry name" value="Kelch_1"/>
</dbReference>
<feature type="compositionally biased region" description="Low complexity" evidence="2">
    <location>
        <begin position="52"/>
        <end position="71"/>
    </location>
</feature>
<gene>
    <name evidence="3" type="ORF">OVA965_LOCUS26242</name>
    <name evidence="4" type="ORF">TMI583_LOCUS26982</name>
</gene>
<dbReference type="InterPro" id="IPR037293">
    <property type="entry name" value="Gal_Oxidase_central_sf"/>
</dbReference>
<feature type="compositionally biased region" description="Polar residues" evidence="2">
    <location>
        <begin position="1"/>
        <end position="45"/>
    </location>
</feature>